<accession>A0A9E7ITR4</accession>
<sequence length="246" mass="29097">MSSDDIKLSLDEVKANLPTIAEDVLGLYNLQFSFNEFYDILREFGGASSDFEISNVDYRPYLIAIKEIYIKFLVAQDAYINADAERFYDVNRDEILQLTFKQWSENKDRYEFDYDRDIVNIFNSILKVFDKYTYGIGLSDPENIYKISEDKIFKEILEIIDDPYKDELLEARAADRNETYTNKSEEDATEAHVYNQAYEDKSDLEEYYVDQSETEVQDEETEDGRHSFYKYDFDEYINSFDIISGK</sequence>
<name>A0A9E7ITR4_9FIRM</name>
<dbReference type="RefSeq" id="WP_249242273.1">
    <property type="nucleotide sequence ID" value="NZ_CP096649.1"/>
</dbReference>
<proteinExistence type="predicted"/>
<dbReference type="AlphaFoldDB" id="A0A9E7ITR4"/>
<gene>
    <name evidence="1" type="ORF">M1R53_05465</name>
</gene>
<dbReference type="Proteomes" id="UP000831151">
    <property type="component" value="Chromosome"/>
</dbReference>
<keyword evidence="2" id="KW-1185">Reference proteome</keyword>
<organism evidence="1 2">
    <name type="scientific">Fenollaria massiliensis</name>
    <dbReference type="NCBI Taxonomy" id="938288"/>
    <lineage>
        <taxon>Bacteria</taxon>
        <taxon>Bacillati</taxon>
        <taxon>Bacillota</taxon>
        <taxon>Clostridia</taxon>
        <taxon>Eubacteriales</taxon>
        <taxon>Fenollaria</taxon>
    </lineage>
</organism>
<evidence type="ECO:0000313" key="1">
    <source>
        <dbReference type="EMBL" id="UQK58687.1"/>
    </source>
</evidence>
<evidence type="ECO:0000313" key="2">
    <source>
        <dbReference type="Proteomes" id="UP000831151"/>
    </source>
</evidence>
<dbReference type="KEGG" id="fms:M1R53_05465"/>
<protein>
    <submittedName>
        <fullName evidence="1">Uncharacterized protein</fullName>
    </submittedName>
</protein>
<dbReference type="EMBL" id="CP096649">
    <property type="protein sequence ID" value="UQK58687.1"/>
    <property type="molecule type" value="Genomic_DNA"/>
</dbReference>
<reference evidence="1" key="1">
    <citation type="submission" date="2022-04" db="EMBL/GenBank/DDBJ databases">
        <title>Complete genome sequences of Ezakiella coagulans and Fenollaria massiliensis.</title>
        <authorList>
            <person name="France M.T."/>
            <person name="Clifford J."/>
            <person name="Narina S."/>
            <person name="Rutt L."/>
            <person name="Ravel J."/>
        </authorList>
    </citation>
    <scope>NUCLEOTIDE SEQUENCE</scope>
    <source>
        <strain evidence="1">C0061C2</strain>
    </source>
</reference>